<evidence type="ECO:0000313" key="7">
    <source>
        <dbReference type="EMBL" id="AFR78160.1"/>
    </source>
</evidence>
<evidence type="ECO:0000259" key="6">
    <source>
        <dbReference type="Pfam" id="PF00680"/>
    </source>
</evidence>
<feature type="transmembrane region" description="Helical" evidence="5">
    <location>
        <begin position="421"/>
        <end position="441"/>
    </location>
</feature>
<evidence type="ECO:0000256" key="2">
    <source>
        <dbReference type="ARBA" id="ARBA00022679"/>
    </source>
</evidence>
<feature type="transmembrane region" description="Helical" evidence="5">
    <location>
        <begin position="380"/>
        <end position="401"/>
    </location>
</feature>
<dbReference type="InterPro" id="IPR001205">
    <property type="entry name" value="RNA-dir_pol_C"/>
</dbReference>
<dbReference type="InterPro" id="IPR043502">
    <property type="entry name" value="DNA/RNA_pol_sf"/>
</dbReference>
<proteinExistence type="predicted"/>
<keyword evidence="2" id="KW-0808">Transferase</keyword>
<keyword evidence="1 7" id="KW-0696">RNA-directed RNA polymerase</keyword>
<dbReference type="GO" id="GO:0006351">
    <property type="term" value="P:DNA-templated transcription"/>
    <property type="evidence" value="ECO:0007669"/>
    <property type="project" value="InterPro"/>
</dbReference>
<dbReference type="GO" id="GO:0003968">
    <property type="term" value="F:RNA-directed RNA polymerase activity"/>
    <property type="evidence" value="ECO:0007669"/>
    <property type="project" value="UniProtKB-KW"/>
</dbReference>
<dbReference type="EMBL" id="JX297511">
    <property type="protein sequence ID" value="AFR78160.1"/>
    <property type="molecule type" value="Genomic_RNA"/>
</dbReference>
<evidence type="ECO:0000256" key="1">
    <source>
        <dbReference type="ARBA" id="ARBA00022484"/>
    </source>
</evidence>
<name>J9UVL6_9VIRU</name>
<feature type="domain" description="RNA-directed RNA polymerase C-terminal" evidence="6">
    <location>
        <begin position="339"/>
        <end position="575"/>
    </location>
</feature>
<evidence type="ECO:0000256" key="3">
    <source>
        <dbReference type="ARBA" id="ARBA00022695"/>
    </source>
</evidence>
<keyword evidence="3" id="KW-0548">Nucleotidyltransferase</keyword>
<reference evidence="7" key="1">
    <citation type="journal article" date="2014" name="J. Virol.">
        <title>A novel partitivirus that confers hypovirulence on plant pathogenic fungi.</title>
        <authorList>
            <person name="Xiao X."/>
            <person name="Cheng J."/>
            <person name="Tang J."/>
            <person name="Fu Y."/>
            <person name="Jiang D."/>
            <person name="Baker T.S."/>
            <person name="Ghabrial S.A."/>
            <person name="Xie J."/>
        </authorList>
    </citation>
    <scope>NUCLEOTIDE SEQUENCE</scope>
    <source>
        <strain evidence="7">SsPV1-WF-1</strain>
    </source>
</reference>
<protein>
    <submittedName>
        <fullName evidence="7">RNA-dependent RNA polymerase</fullName>
    </submittedName>
</protein>
<evidence type="ECO:0000256" key="4">
    <source>
        <dbReference type="ARBA" id="ARBA00022953"/>
    </source>
</evidence>
<organism evidence="7">
    <name type="scientific">Sclerotinia sclerotiorum partitivirus 1</name>
    <dbReference type="NCBI Taxonomy" id="1232468"/>
    <lineage>
        <taxon>Viruses</taxon>
        <taxon>Riboviria</taxon>
        <taxon>Orthornavirae</taxon>
        <taxon>Pisuviricota</taxon>
        <taxon>Duplopiviricetes</taxon>
        <taxon>Durnavirales</taxon>
        <taxon>Partitiviridae</taxon>
    </lineage>
</organism>
<dbReference type="SUPFAM" id="SSF56672">
    <property type="entry name" value="DNA/RNA polymerases"/>
    <property type="match status" value="1"/>
</dbReference>
<dbReference type="GO" id="GO:0003723">
    <property type="term" value="F:RNA binding"/>
    <property type="evidence" value="ECO:0007669"/>
    <property type="project" value="InterPro"/>
</dbReference>
<keyword evidence="5" id="KW-1133">Transmembrane helix</keyword>
<accession>J9UVL6</accession>
<dbReference type="Pfam" id="PF00680">
    <property type="entry name" value="RdRP_1"/>
    <property type="match status" value="1"/>
</dbReference>
<evidence type="ECO:0000256" key="5">
    <source>
        <dbReference type="SAM" id="Phobius"/>
    </source>
</evidence>
<sequence>MDSIRNIFQELRQTNVLEWKLFQKFGQTTTNPTYSHPDADLRRIQETFRDPHLERSQTQEFKLHYTDTYSGFRESDLSKNEDFEFYKPIDPSSIPASRLPAPGISVLPIRTHAEQVITATEQVPETGYQLHPLLRHLIVSKYPLYMQHATKLCRPLGTTDATFDDFNREQKQYPPIEPELALRIVRIIIHLLYALPFLPLHYIDTFFCKMPLHTGTSYFYRHSYELRTHVAFSAPSEYENKQTSKGYFFNAFTSWARTVAHRIKEFGYPFDPTQLTPSEITDKLRSFFMEHATMLFTRNHISDRDGALKQRPVYAMDTLFLHLEAMITFPLHVLARSSRSAIMYSMETIRGGCARMDALASSCQSYLCIDWSSFDQRMPWIIVDLFFTLFLPLLLIISHGYQPTAEYSEYLGLTPDKMFSRLFNIISFLRLWYYNCVFVTADGYAYVRRFAGIASGMLNTQYLDSFCNLFLMIHALLHFGCTNEEILDFIYFVMGDDNVILTQWTIDRLFSFLTFFESHSLSRFGMVISTKKSVITSLRSRIEMLGYQCNCATPKRPISKLVAQLCYPEHGPNDKYMSSRAVGMAWASAGYDAEFFAFCKDVHTLFTPFAAPPSEQTTQTILKHLPGLFKMLDDVTEFTNPQAFPDIMTVRNRYATWQGELSPDKKWSRAHFLRRPDDTPLPFQTMFEYMSEHGITFPEPQQLF</sequence>
<keyword evidence="5" id="KW-0812">Transmembrane</keyword>
<keyword evidence="4" id="KW-0693">Viral RNA replication</keyword>
<keyword evidence="5" id="KW-0472">Membrane</keyword>